<gene>
    <name evidence="8" type="primary">folC_4</name>
    <name evidence="8" type="ORF">g.83428</name>
</gene>
<keyword evidence="5" id="KW-0067">ATP-binding</keyword>
<dbReference type="GO" id="GO:0046872">
    <property type="term" value="F:metal ion binding"/>
    <property type="evidence" value="ECO:0007669"/>
    <property type="project" value="UniProtKB-KW"/>
</dbReference>
<dbReference type="InterPro" id="IPR001645">
    <property type="entry name" value="Folylpolyglutamate_synth"/>
</dbReference>
<dbReference type="Pfam" id="PF08245">
    <property type="entry name" value="Mur_ligase_M"/>
    <property type="match status" value="1"/>
</dbReference>
<evidence type="ECO:0000256" key="2">
    <source>
        <dbReference type="ARBA" id="ARBA00022598"/>
    </source>
</evidence>
<dbReference type="Gene3D" id="3.90.190.20">
    <property type="entry name" value="Mur ligase, C-terminal domain"/>
    <property type="match status" value="1"/>
</dbReference>
<dbReference type="PROSITE" id="PS01011">
    <property type="entry name" value="FOLYLPOLYGLU_SYNT_1"/>
    <property type="match status" value="1"/>
</dbReference>
<dbReference type="InterPro" id="IPR036615">
    <property type="entry name" value="Mur_ligase_C_dom_sf"/>
</dbReference>
<dbReference type="SUPFAM" id="SSF53244">
    <property type="entry name" value="MurD-like peptide ligases, peptide-binding domain"/>
    <property type="match status" value="1"/>
</dbReference>
<dbReference type="PANTHER" id="PTHR11136:SF0">
    <property type="entry name" value="DIHYDROFOLATE SYNTHETASE-RELATED"/>
    <property type="match status" value="1"/>
</dbReference>
<evidence type="ECO:0000256" key="5">
    <source>
        <dbReference type="ARBA" id="ARBA00022840"/>
    </source>
</evidence>
<evidence type="ECO:0000256" key="6">
    <source>
        <dbReference type="ARBA" id="ARBA00022842"/>
    </source>
</evidence>
<organism evidence="8">
    <name type="scientific">Anthurium amnicola</name>
    <dbReference type="NCBI Taxonomy" id="1678845"/>
    <lineage>
        <taxon>Eukaryota</taxon>
        <taxon>Viridiplantae</taxon>
        <taxon>Streptophyta</taxon>
        <taxon>Embryophyta</taxon>
        <taxon>Tracheophyta</taxon>
        <taxon>Spermatophyta</taxon>
        <taxon>Magnoliopsida</taxon>
        <taxon>Liliopsida</taxon>
        <taxon>Araceae</taxon>
        <taxon>Pothoideae</taxon>
        <taxon>Potheae</taxon>
        <taxon>Anthurium</taxon>
    </lineage>
</organism>
<evidence type="ECO:0000256" key="4">
    <source>
        <dbReference type="ARBA" id="ARBA00022741"/>
    </source>
</evidence>
<dbReference type="GO" id="GO:0005524">
    <property type="term" value="F:ATP binding"/>
    <property type="evidence" value="ECO:0007669"/>
    <property type="project" value="UniProtKB-KW"/>
</dbReference>
<dbReference type="GO" id="GO:0004326">
    <property type="term" value="F:tetrahydrofolylpolyglutamate synthase activity"/>
    <property type="evidence" value="ECO:0007669"/>
    <property type="project" value="InterPro"/>
</dbReference>
<dbReference type="InterPro" id="IPR036565">
    <property type="entry name" value="Mur-like_cat_sf"/>
</dbReference>
<keyword evidence="6" id="KW-0460">Magnesium</keyword>
<evidence type="ECO:0000259" key="7">
    <source>
        <dbReference type="Pfam" id="PF08245"/>
    </source>
</evidence>
<name>A0A1D1YF09_9ARAE</name>
<dbReference type="PROSITE" id="PS01012">
    <property type="entry name" value="FOLYLPOLYGLU_SYNT_2"/>
    <property type="match status" value="1"/>
</dbReference>
<feature type="domain" description="Mur ligase central" evidence="7">
    <location>
        <begin position="97"/>
        <end position="341"/>
    </location>
</feature>
<dbReference type="Gene3D" id="3.40.1190.10">
    <property type="entry name" value="Mur-like, catalytic domain"/>
    <property type="match status" value="1"/>
</dbReference>
<evidence type="ECO:0000256" key="1">
    <source>
        <dbReference type="ARBA" id="ARBA00008276"/>
    </source>
</evidence>
<dbReference type="EMBL" id="GDJX01014714">
    <property type="protein sequence ID" value="JAT53222.1"/>
    <property type="molecule type" value="Transcribed_RNA"/>
</dbReference>
<proteinExistence type="inferred from homology"/>
<accession>A0A1D1YF09</accession>
<evidence type="ECO:0000313" key="8">
    <source>
        <dbReference type="EMBL" id="JAT53222.1"/>
    </source>
</evidence>
<dbReference type="GO" id="GO:0008841">
    <property type="term" value="F:dihydrofolate synthase activity"/>
    <property type="evidence" value="ECO:0007669"/>
    <property type="project" value="TreeGrafter"/>
</dbReference>
<dbReference type="NCBIfam" id="TIGR01499">
    <property type="entry name" value="folC"/>
    <property type="match status" value="1"/>
</dbReference>
<reference evidence="8" key="1">
    <citation type="submission" date="2015-07" db="EMBL/GenBank/DDBJ databases">
        <title>Transcriptome Assembly of Anthurium amnicola.</title>
        <authorList>
            <person name="Suzuki J."/>
        </authorList>
    </citation>
    <scope>NUCLEOTIDE SEQUENCE</scope>
</reference>
<comment type="similarity">
    <text evidence="1">Belongs to the folylpolyglutamate synthase family.</text>
</comment>
<dbReference type="GO" id="GO:0005737">
    <property type="term" value="C:cytoplasm"/>
    <property type="evidence" value="ECO:0007669"/>
    <property type="project" value="TreeGrafter"/>
</dbReference>
<keyword evidence="4" id="KW-0547">Nucleotide-binding</keyword>
<evidence type="ECO:0000256" key="3">
    <source>
        <dbReference type="ARBA" id="ARBA00022723"/>
    </source>
</evidence>
<sequence length="555" mass="59394">MQSIATGFLRRTPRRLVAACGFRGSASGLSLSSAAMTGEDSEMSEFLDYMERLKNYERIGVPKGAGMDSDDGFDLGRMRRLLNRLGDPQSHFRAIHIAGTKGKGSTAAFLSSILREEGYHVGAYSSPHILTIRERISLGRSGKPVSAKVLNNLFVEVKVHLDESLKLEKGQLTHFEVFTALAFALFAKENVDVAVIEAGLGGARDATNVLSSNDLAVSIITTIGEEHLDALGGSLESIATAKSGIIKCGRPLVIGGPFDLHIEQILRNQASSMCSPVVSACDPGVHGIVKSFGLVDGKPCQFCDICIQVKTDLELFIELSNIKLRMLGHHQLQNAITATCASLCLRNQGWEISNKSIHGGLENTELPGRSQFLTLKEVEALGLSGVSVLVDGAHTEASARALADTIKIAAADQQLALVVAMASDKDHVKFARQLLSGLRPKIVLLTEVSIAGGNSRMTTAFSLKDAWVNAAAELDIDFLDIGSFKQIIEQANPDSLNESVKDKTTLFIGCEIGPVEDSMKAVHQLLKAGRKEPSGLIVVTGTLHLVSCVLASIDQ</sequence>
<dbReference type="FunFam" id="3.40.1190.10:FF:000012">
    <property type="entry name" value="Dihydrofolate synthetase"/>
    <property type="match status" value="1"/>
</dbReference>
<dbReference type="InterPro" id="IPR013221">
    <property type="entry name" value="Mur_ligase_cen"/>
</dbReference>
<keyword evidence="2" id="KW-0436">Ligase</keyword>
<dbReference type="AlphaFoldDB" id="A0A1D1YF09"/>
<protein>
    <submittedName>
        <fullName evidence="8">Folylpolyglutamate synthase</fullName>
    </submittedName>
</protein>
<dbReference type="PANTHER" id="PTHR11136">
    <property type="entry name" value="FOLYLPOLYGLUTAMATE SYNTHASE-RELATED"/>
    <property type="match status" value="1"/>
</dbReference>
<dbReference type="SUPFAM" id="SSF53623">
    <property type="entry name" value="MurD-like peptide ligases, catalytic domain"/>
    <property type="match status" value="1"/>
</dbReference>
<dbReference type="InterPro" id="IPR018109">
    <property type="entry name" value="Folylpolyglutamate_synth_CS"/>
</dbReference>
<keyword evidence="3" id="KW-0479">Metal-binding</keyword>